<protein>
    <submittedName>
        <fullName evidence="3">Alpha-amylase family glycosyl hydrolase</fullName>
    </submittedName>
</protein>
<dbReference type="InterPro" id="IPR013783">
    <property type="entry name" value="Ig-like_fold"/>
</dbReference>
<comment type="caution">
    <text evidence="3">The sequence shown here is derived from an EMBL/GenBank/DDBJ whole genome shotgun (WGS) entry which is preliminary data.</text>
</comment>
<dbReference type="InterPro" id="IPR017853">
    <property type="entry name" value="GH"/>
</dbReference>
<keyword evidence="4" id="KW-1185">Reference proteome</keyword>
<proteinExistence type="inferred from homology"/>
<comment type="similarity">
    <text evidence="1">Belongs to the glycosyl hydrolase 13 family.</text>
</comment>
<dbReference type="InterPro" id="IPR014756">
    <property type="entry name" value="Ig_E-set"/>
</dbReference>
<dbReference type="InterPro" id="IPR037439">
    <property type="entry name" value="Branching_enzy"/>
</dbReference>
<dbReference type="Gene3D" id="2.60.40.10">
    <property type="entry name" value="Immunoglobulins"/>
    <property type="match status" value="1"/>
</dbReference>
<sequence>MKSQLNINRRTLGITFPTEYQAHVVLWAPLAKQVVVVINDQTMNFPLTNDNSGYWHLETDQIKPGDTYAFVLDGQKECADPVSLAQPQGVYGPSQAVDTNTFYWEDSCWINHPLDEYIIYELDIHTFMPEGTLNAIVGKLGYLKKLGVNAIAIRPVSPFPDSKNQSYKESFSYAVQASYGSPYQLQHLINACHYEGIAVILDIVPNPIVQPATGNRDFGTYLPRKQVTNQDKPTQLNESQREAYQRYFIENALMWFRDFHADSLRLDAVHSLSEFGSVLQEIREHTNKLTALTGRQYYLLVEQDLAEIPLYSPTSQQVDHVQSATADDDCSSYYLTDKTGGHQTKTYREDYAYDSQFSSVLQELFERQAKAIPDAPLLMVSQNYKQTYNDLLPDEAEQVISLELLKLTAGSIMVSPYIPTIFMGEEWGATNPFSNSIQTSQFSRVQATNKVALLTDSKPLPWELLDQVPNKTLYHYYQALTILRREQPALHHLNPRQVEINHRKDQQTMILHRWCKDNHVLCLMNFSKEDQPITLPSLGKDWQKLLDSADPLWSGPGVSLDFLSDADTLILQPESIVVYKAQS</sequence>
<dbReference type="EMBL" id="JBHUOM010000012">
    <property type="protein sequence ID" value="MFD2935274.1"/>
    <property type="molecule type" value="Genomic_DNA"/>
</dbReference>
<dbReference type="InterPro" id="IPR004193">
    <property type="entry name" value="Glyco_hydro_13_N"/>
</dbReference>
<dbReference type="RefSeq" id="WP_381502872.1">
    <property type="nucleotide sequence ID" value="NZ_JBHUOM010000012.1"/>
</dbReference>
<dbReference type="Pfam" id="PF02922">
    <property type="entry name" value="CBM_48"/>
    <property type="match status" value="1"/>
</dbReference>
<dbReference type="CDD" id="cd02853">
    <property type="entry name" value="E_set_MTHase_like_N"/>
    <property type="match status" value="1"/>
</dbReference>
<name>A0ABW6AIF6_9BACT</name>
<evidence type="ECO:0000259" key="2">
    <source>
        <dbReference type="SMART" id="SM00642"/>
    </source>
</evidence>
<evidence type="ECO:0000313" key="4">
    <source>
        <dbReference type="Proteomes" id="UP001597512"/>
    </source>
</evidence>
<dbReference type="InterPro" id="IPR006047">
    <property type="entry name" value="GH13_cat_dom"/>
</dbReference>
<accession>A0ABW6AIF6</accession>
<evidence type="ECO:0000313" key="3">
    <source>
        <dbReference type="EMBL" id="MFD2935274.1"/>
    </source>
</evidence>
<dbReference type="PIRSF" id="PIRSF000463">
    <property type="entry name" value="GlgB"/>
    <property type="match status" value="1"/>
</dbReference>
<dbReference type="SUPFAM" id="SSF51011">
    <property type="entry name" value="Glycosyl hydrolase domain"/>
    <property type="match status" value="1"/>
</dbReference>
<dbReference type="Pfam" id="PF00128">
    <property type="entry name" value="Alpha-amylase"/>
    <property type="match status" value="1"/>
</dbReference>
<dbReference type="Proteomes" id="UP001597512">
    <property type="component" value="Unassembled WGS sequence"/>
</dbReference>
<dbReference type="GO" id="GO:0016787">
    <property type="term" value="F:hydrolase activity"/>
    <property type="evidence" value="ECO:0007669"/>
    <property type="project" value="UniProtKB-KW"/>
</dbReference>
<dbReference type="Gene3D" id="3.20.20.80">
    <property type="entry name" value="Glycosidases"/>
    <property type="match status" value="1"/>
</dbReference>
<dbReference type="SUPFAM" id="SSF51445">
    <property type="entry name" value="(Trans)glycosidases"/>
    <property type="match status" value="1"/>
</dbReference>
<feature type="domain" description="Glycosyl hydrolase family 13 catalytic" evidence="2">
    <location>
        <begin position="96"/>
        <end position="484"/>
    </location>
</feature>
<dbReference type="SUPFAM" id="SSF81296">
    <property type="entry name" value="E set domains"/>
    <property type="match status" value="1"/>
</dbReference>
<gene>
    <name evidence="3" type="ORF">ACFS25_15910</name>
</gene>
<dbReference type="SMART" id="SM00642">
    <property type="entry name" value="Aamy"/>
    <property type="match status" value="1"/>
</dbReference>
<reference evidence="4" key="1">
    <citation type="journal article" date="2019" name="Int. J. Syst. Evol. Microbiol.">
        <title>The Global Catalogue of Microorganisms (GCM) 10K type strain sequencing project: providing services to taxonomists for standard genome sequencing and annotation.</title>
        <authorList>
            <consortium name="The Broad Institute Genomics Platform"/>
            <consortium name="The Broad Institute Genome Sequencing Center for Infectious Disease"/>
            <person name="Wu L."/>
            <person name="Ma J."/>
        </authorList>
    </citation>
    <scope>NUCLEOTIDE SEQUENCE [LARGE SCALE GENOMIC DNA]</scope>
    <source>
        <strain evidence="4">KCTC 52490</strain>
    </source>
</reference>
<organism evidence="3 4">
    <name type="scientific">Spirosoma flavum</name>
    <dbReference type="NCBI Taxonomy" id="2048557"/>
    <lineage>
        <taxon>Bacteria</taxon>
        <taxon>Pseudomonadati</taxon>
        <taxon>Bacteroidota</taxon>
        <taxon>Cytophagia</taxon>
        <taxon>Cytophagales</taxon>
        <taxon>Cytophagaceae</taxon>
        <taxon>Spirosoma</taxon>
    </lineage>
</organism>
<keyword evidence="3" id="KW-0378">Hydrolase</keyword>
<dbReference type="PANTHER" id="PTHR43002">
    <property type="entry name" value="GLYCOGEN DEBRANCHING ENZYME"/>
    <property type="match status" value="1"/>
</dbReference>
<evidence type="ECO:0000256" key="1">
    <source>
        <dbReference type="ARBA" id="ARBA00008061"/>
    </source>
</evidence>